<reference evidence="1" key="1">
    <citation type="submission" date="2021-03" db="EMBL/GenBank/DDBJ databases">
        <title>Streptomyces poriferae sp. nov., a novel marine sponge-derived Actinobacteria species with anti-MRSA activity.</title>
        <authorList>
            <person name="Sandoval-Powers M."/>
            <person name="Kralova S."/>
            <person name="Nguyen G.-S."/>
            <person name="Fawwal D."/>
            <person name="Degnes K."/>
            <person name="Klinkenberg G."/>
            <person name="Sletta H."/>
            <person name="Wentzel A."/>
            <person name="Liles M.R."/>
        </authorList>
    </citation>
    <scope>NUCLEOTIDE SEQUENCE</scope>
    <source>
        <strain evidence="1">DSM 41794</strain>
    </source>
</reference>
<organism evidence="1 2">
    <name type="scientific">Streptomyces beijiangensis</name>
    <dbReference type="NCBI Taxonomy" id="163361"/>
    <lineage>
        <taxon>Bacteria</taxon>
        <taxon>Bacillati</taxon>
        <taxon>Actinomycetota</taxon>
        <taxon>Actinomycetes</taxon>
        <taxon>Kitasatosporales</taxon>
        <taxon>Streptomycetaceae</taxon>
        <taxon>Streptomyces</taxon>
    </lineage>
</organism>
<keyword evidence="2" id="KW-1185">Reference proteome</keyword>
<evidence type="ECO:0000313" key="2">
    <source>
        <dbReference type="Proteomes" id="UP000664167"/>
    </source>
</evidence>
<dbReference type="AlphaFoldDB" id="A0A939FED2"/>
<dbReference type="RefSeq" id="WP_206968916.1">
    <property type="nucleotide sequence ID" value="NZ_BAAAJJ010000001.1"/>
</dbReference>
<dbReference type="EMBL" id="JAFLRJ010000486">
    <property type="protein sequence ID" value="MBO0517057.1"/>
    <property type="molecule type" value="Genomic_DNA"/>
</dbReference>
<gene>
    <name evidence="1" type="ORF">J0695_35635</name>
</gene>
<proteinExistence type="predicted"/>
<sequence length="259" mass="28911">MLLTIFAVGLVAQFVKPVGDALQDKTFIGGALFSLVGYVLYDAVKELSASFRTPPEVEATSDDLRLLVAGAFAAREVSICFFGYTGESLFSAVKQQLVWAERDPGSTRKVAIRMLVPDFSRAMTVPSRVGPDGAPEDDRAFRVRLENICIDYAKQLAECAAQLAASHPVEVSCEYRVYQGIPREKVCVFNNRVVLHGRYDITATSKHGGQLLYDPDGLRTDLRIWSSDRLSDGPKVRQWVEVMESEWKLASRTDWQRIE</sequence>
<protein>
    <submittedName>
        <fullName evidence="1">Uncharacterized protein</fullName>
    </submittedName>
</protein>
<name>A0A939FED2_9ACTN</name>
<comment type="caution">
    <text evidence="1">The sequence shown here is derived from an EMBL/GenBank/DDBJ whole genome shotgun (WGS) entry which is preliminary data.</text>
</comment>
<evidence type="ECO:0000313" key="1">
    <source>
        <dbReference type="EMBL" id="MBO0517057.1"/>
    </source>
</evidence>
<accession>A0A939FED2</accession>
<dbReference type="Proteomes" id="UP000664167">
    <property type="component" value="Unassembled WGS sequence"/>
</dbReference>